<name>A0A183LJ80_9TREM</name>
<evidence type="ECO:0000313" key="1">
    <source>
        <dbReference type="EMBL" id="VDO59310.1"/>
    </source>
</evidence>
<keyword evidence="2" id="KW-1185">Reference proteome</keyword>
<sequence>MQLDNSDFTDHPAFLYHSLEQMQVKTVSVAAFSESVGLNTHKGKWKIIKYNTKNANPITLHLEPHEEVGASAYLSSIIDEQGKSDAVVKVKIDKCIKCSIFTTEQHMKLKTILSKPTSNSQSSVATSTQLV</sequence>
<gene>
    <name evidence="1" type="ORF">SMRZ_LOCUS3855</name>
</gene>
<dbReference type="Proteomes" id="UP000277204">
    <property type="component" value="Unassembled WGS sequence"/>
</dbReference>
<accession>A0A183LJ80</accession>
<dbReference type="EMBL" id="UZAI01001162">
    <property type="protein sequence ID" value="VDO59310.1"/>
    <property type="molecule type" value="Genomic_DNA"/>
</dbReference>
<organism evidence="1 2">
    <name type="scientific">Schistosoma margrebowiei</name>
    <dbReference type="NCBI Taxonomy" id="48269"/>
    <lineage>
        <taxon>Eukaryota</taxon>
        <taxon>Metazoa</taxon>
        <taxon>Spiralia</taxon>
        <taxon>Lophotrochozoa</taxon>
        <taxon>Platyhelminthes</taxon>
        <taxon>Trematoda</taxon>
        <taxon>Digenea</taxon>
        <taxon>Strigeidida</taxon>
        <taxon>Schistosomatoidea</taxon>
        <taxon>Schistosomatidae</taxon>
        <taxon>Schistosoma</taxon>
    </lineage>
</organism>
<dbReference type="AlphaFoldDB" id="A0A183LJ80"/>
<reference evidence="1 2" key="1">
    <citation type="submission" date="2018-11" db="EMBL/GenBank/DDBJ databases">
        <authorList>
            <consortium name="Pathogen Informatics"/>
        </authorList>
    </citation>
    <scope>NUCLEOTIDE SEQUENCE [LARGE SCALE GENOMIC DNA]</scope>
    <source>
        <strain evidence="1 2">Zambia</strain>
    </source>
</reference>
<protein>
    <submittedName>
        <fullName evidence="1">Uncharacterized protein</fullName>
    </submittedName>
</protein>
<proteinExistence type="predicted"/>
<evidence type="ECO:0000313" key="2">
    <source>
        <dbReference type="Proteomes" id="UP000277204"/>
    </source>
</evidence>